<evidence type="ECO:0008006" key="3">
    <source>
        <dbReference type="Google" id="ProtNLM"/>
    </source>
</evidence>
<organism evidence="1 2">
    <name type="scientific">Nonomuraea longicatena</name>
    <dbReference type="NCBI Taxonomy" id="83682"/>
    <lineage>
        <taxon>Bacteria</taxon>
        <taxon>Bacillati</taxon>
        <taxon>Actinomycetota</taxon>
        <taxon>Actinomycetes</taxon>
        <taxon>Streptosporangiales</taxon>
        <taxon>Streptosporangiaceae</taxon>
        <taxon>Nonomuraea</taxon>
    </lineage>
</organism>
<protein>
    <recommendedName>
        <fullName evidence="3">DUF2993 domain-containing protein</fullName>
    </recommendedName>
</protein>
<dbReference type="InterPro" id="IPR021373">
    <property type="entry name" value="DUF2993"/>
</dbReference>
<comment type="caution">
    <text evidence="1">The sequence shown here is derived from an EMBL/GenBank/DDBJ whole genome shotgun (WGS) entry which is preliminary data.</text>
</comment>
<keyword evidence="2" id="KW-1185">Reference proteome</keyword>
<dbReference type="Proteomes" id="UP001501578">
    <property type="component" value="Unassembled WGS sequence"/>
</dbReference>
<proteinExistence type="predicted"/>
<sequence length="221" mass="23033">MRKLIVFLIVLIVLLIAVDRVAVAGVERDLGNRIAAAADVEGTPTVTIEGIPFLTQALSGSYPEVRFDLGTVRYGKVQVSELRGAAYDVTAPLADVIQNTADIRAGRLAVTGVIDNATLARFAPSGIKVSARNGKLAAAGTVAVAGRQVQFRADLRFEAADGGIRVTADKIEGVPQALAGFAGFTVPIKGRLPFDVKVTDVRSVAGGLEISAEGKNVPLRG</sequence>
<gene>
    <name evidence="1" type="ORF">GCM10009560_63510</name>
</gene>
<dbReference type="RefSeq" id="WP_343953847.1">
    <property type="nucleotide sequence ID" value="NZ_BAAAHQ010000041.1"/>
</dbReference>
<name>A0ABN1QTI5_9ACTN</name>
<evidence type="ECO:0000313" key="1">
    <source>
        <dbReference type="EMBL" id="GAA0947235.1"/>
    </source>
</evidence>
<accession>A0ABN1QTI5</accession>
<dbReference type="EMBL" id="BAAAHQ010000041">
    <property type="protein sequence ID" value="GAA0947235.1"/>
    <property type="molecule type" value="Genomic_DNA"/>
</dbReference>
<dbReference type="Pfam" id="PF11209">
    <property type="entry name" value="LmeA"/>
    <property type="match status" value="1"/>
</dbReference>
<reference evidence="2" key="1">
    <citation type="journal article" date="2019" name="Int. J. Syst. Evol. Microbiol.">
        <title>The Global Catalogue of Microorganisms (GCM) 10K type strain sequencing project: providing services to taxonomists for standard genome sequencing and annotation.</title>
        <authorList>
            <consortium name="The Broad Institute Genomics Platform"/>
            <consortium name="The Broad Institute Genome Sequencing Center for Infectious Disease"/>
            <person name="Wu L."/>
            <person name="Ma J."/>
        </authorList>
    </citation>
    <scope>NUCLEOTIDE SEQUENCE [LARGE SCALE GENOMIC DNA]</scope>
    <source>
        <strain evidence="2">JCM 11136</strain>
    </source>
</reference>
<evidence type="ECO:0000313" key="2">
    <source>
        <dbReference type="Proteomes" id="UP001501578"/>
    </source>
</evidence>